<dbReference type="RefSeq" id="WP_339095616.1">
    <property type="nucleotide sequence ID" value="NZ_CP149782.1"/>
</dbReference>
<dbReference type="PANTHER" id="PTHR36456:SF1">
    <property type="entry name" value="UPF0232 PROTEIN SCO3875"/>
    <property type="match status" value="1"/>
</dbReference>
<evidence type="ECO:0000256" key="1">
    <source>
        <dbReference type="SAM" id="MobiDB-lite"/>
    </source>
</evidence>
<reference evidence="2" key="1">
    <citation type="submission" date="2024-03" db="EMBL/GenBank/DDBJ databases">
        <title>Deinococcus weizhi sp. nov., isolated from human skin.</title>
        <authorList>
            <person name="Wei Z."/>
            <person name="Tian F."/>
            <person name="Yang C."/>
            <person name="Xin L.T."/>
            <person name="Wen Z.J."/>
            <person name="Lan K.C."/>
            <person name="Yu L."/>
            <person name="Zhe W."/>
            <person name="Dan F.D."/>
            <person name="Jun W."/>
            <person name="Rui Z."/>
            <person name="Yong X.J."/>
            <person name="Ting Y."/>
            <person name="Wei X."/>
            <person name="Xu Z.G."/>
            <person name="Xin Z."/>
            <person name="Dong F.G."/>
            <person name="Ni X.M."/>
            <person name="Zheng M.G."/>
            <person name="Chun Y."/>
            <person name="Qian W.X."/>
        </authorList>
    </citation>
    <scope>NUCLEOTIDE SEQUENCE</scope>
    <source>
        <strain evidence="2">VB142</strain>
    </source>
</reference>
<feature type="region of interest" description="Disordered" evidence="1">
    <location>
        <begin position="159"/>
        <end position="182"/>
    </location>
</feature>
<feature type="compositionally biased region" description="Pro residues" evidence="1">
    <location>
        <begin position="167"/>
        <end position="179"/>
    </location>
</feature>
<proteinExistence type="predicted"/>
<gene>
    <name evidence="2" type="ORF">WDJ50_13580</name>
</gene>
<dbReference type="InterPro" id="IPR007922">
    <property type="entry name" value="DciA-like"/>
</dbReference>
<protein>
    <submittedName>
        <fullName evidence="2">DciA family protein</fullName>
    </submittedName>
</protein>
<accession>A0AAU6Q2H5</accession>
<evidence type="ECO:0000313" key="2">
    <source>
        <dbReference type="EMBL" id="WYF44405.1"/>
    </source>
</evidence>
<dbReference type="Pfam" id="PF05258">
    <property type="entry name" value="DciA"/>
    <property type="match status" value="1"/>
</dbReference>
<sequence length="297" mass="32936">MTRRRSGPLDMSVLMGATLAQGKLGTGVQRARALLLWPQAVGPEISRLTRPRSVQGGTLFVEVRDSAAAHHLTMQRHHFLERLNSLLDERQRLTELRFSVGHIQPPPDAPRAAPLPAPDRARARKLVKEVADPELKQVALRAAEAVTRARRWREEQGWRPCPVCGEPSPPRPEQPPSAAPSPCRDCALTLDDPLVRRAARLLLRDPEGLAGLRERLGDSGATGARYLALRQLEEQLDLLALECARSGGEEGYVMFLKAQAETYLCLHLGKSRSELRRTDRRALPEKARQVLGAGRDI</sequence>
<dbReference type="PANTHER" id="PTHR36456">
    <property type="entry name" value="UPF0232 PROTEIN SCO3875"/>
    <property type="match status" value="1"/>
</dbReference>
<organism evidence="2">
    <name type="scientific">Deinococcus sp. VB142</name>
    <dbReference type="NCBI Taxonomy" id="3112952"/>
    <lineage>
        <taxon>Bacteria</taxon>
        <taxon>Thermotogati</taxon>
        <taxon>Deinococcota</taxon>
        <taxon>Deinococci</taxon>
        <taxon>Deinococcales</taxon>
        <taxon>Deinococcaceae</taxon>
        <taxon>Deinococcus</taxon>
    </lineage>
</organism>
<dbReference type="AlphaFoldDB" id="A0AAU6Q2H5"/>
<name>A0AAU6Q2H5_9DEIO</name>
<dbReference type="EMBL" id="CP149782">
    <property type="protein sequence ID" value="WYF44405.1"/>
    <property type="molecule type" value="Genomic_DNA"/>
</dbReference>